<feature type="region of interest" description="Disordered" evidence="1">
    <location>
        <begin position="281"/>
        <end position="301"/>
    </location>
</feature>
<gene>
    <name evidence="3" type="ORF">COEREDRAFT_83394</name>
</gene>
<evidence type="ECO:0000256" key="1">
    <source>
        <dbReference type="SAM" id="MobiDB-lite"/>
    </source>
</evidence>
<feature type="compositionally biased region" description="Polar residues" evidence="1">
    <location>
        <begin position="1"/>
        <end position="28"/>
    </location>
</feature>
<evidence type="ECO:0000259" key="2">
    <source>
        <dbReference type="Pfam" id="PF08550"/>
    </source>
</evidence>
<evidence type="ECO:0000313" key="3">
    <source>
        <dbReference type="EMBL" id="PIA13566.1"/>
    </source>
</evidence>
<evidence type="ECO:0000313" key="4">
    <source>
        <dbReference type="Proteomes" id="UP000242474"/>
    </source>
</evidence>
<dbReference type="Pfam" id="PF08550">
    <property type="entry name" value="GATA_AreA"/>
    <property type="match status" value="1"/>
</dbReference>
<dbReference type="Proteomes" id="UP000242474">
    <property type="component" value="Unassembled WGS sequence"/>
</dbReference>
<name>A0A2G5B3I4_COERN</name>
<feature type="compositionally biased region" description="Polar residues" evidence="1">
    <location>
        <begin position="292"/>
        <end position="301"/>
    </location>
</feature>
<protein>
    <recommendedName>
        <fullName evidence="2">Nitrogen regulatory protein areA GATA-like domain-containing protein</fullName>
    </recommendedName>
</protein>
<dbReference type="OrthoDB" id="515401at2759"/>
<feature type="region of interest" description="Disordered" evidence="1">
    <location>
        <begin position="432"/>
        <end position="457"/>
    </location>
</feature>
<feature type="region of interest" description="Disordered" evidence="1">
    <location>
        <begin position="513"/>
        <end position="556"/>
    </location>
</feature>
<organism evidence="3 4">
    <name type="scientific">Coemansia reversa (strain ATCC 12441 / NRRL 1564)</name>
    <dbReference type="NCBI Taxonomy" id="763665"/>
    <lineage>
        <taxon>Eukaryota</taxon>
        <taxon>Fungi</taxon>
        <taxon>Fungi incertae sedis</taxon>
        <taxon>Zoopagomycota</taxon>
        <taxon>Kickxellomycotina</taxon>
        <taxon>Kickxellomycetes</taxon>
        <taxon>Kickxellales</taxon>
        <taxon>Kickxellaceae</taxon>
        <taxon>Coemansia</taxon>
    </lineage>
</organism>
<proteinExistence type="predicted"/>
<reference evidence="3 4" key="1">
    <citation type="journal article" date="2015" name="Genome Biol. Evol.">
        <title>Phylogenomic analyses indicate that early fungi evolved digesting cell walls of algal ancestors of land plants.</title>
        <authorList>
            <person name="Chang Y."/>
            <person name="Wang S."/>
            <person name="Sekimoto S."/>
            <person name="Aerts A.L."/>
            <person name="Choi C."/>
            <person name="Clum A."/>
            <person name="LaButti K.M."/>
            <person name="Lindquist E.A."/>
            <person name="Yee Ngan C."/>
            <person name="Ohm R.A."/>
            <person name="Salamov A.A."/>
            <person name="Grigoriev I.V."/>
            <person name="Spatafora J.W."/>
            <person name="Berbee M.L."/>
        </authorList>
    </citation>
    <scope>NUCLEOTIDE SEQUENCE [LARGE SCALE GENOMIC DNA]</scope>
    <source>
        <strain evidence="3 4">NRRL 1564</strain>
    </source>
</reference>
<feature type="non-terminal residue" evidence="3">
    <location>
        <position position="588"/>
    </location>
</feature>
<feature type="domain" description="Nitrogen regulatory protein areA GATA-like" evidence="2">
    <location>
        <begin position="64"/>
        <end position="88"/>
    </location>
</feature>
<sequence>MYKGINDNSIQGQPPQHIPSTSSHSGSQGPIFIDTCSEGSLLSMIRGDIVKSLQLAATADEEDLWRLYTKSESLLPDGPRVRNFLWRMDNQRRVKLEKKKNSKMAPNTIIASPDAIHNIAVPGELKFNGSTVGMDGPFGPAGILLSASPKVVSCNTGLQYISQAPQIHTTLVDARQQSTTNIQQHWRRRSSSNTVIGLDQMATTQSLASSLESARTLQSQPEDTQHPIFSRNPAVEMGDLELARPLESWDFGFDPSLLLMGNNGRWENQQITQHNRVYQQGQNKPNADKHTIQQSHKQSPDISNVLSNTEIIFDTQFIDARSSTSAGIGIQTTNTHNKDLDHLFLSPNSLLPHWPDESQVTQPPLEISGQKELQGALLAAATTAGFHQPAATDMAYAIMMQESDANKQRTGSGATQTQQYHHVLPPAVAMDESDNELDEEDSVPDPESFVVSSSDRPETFSVGTTETLFADASVFAPGNALFLLDDGQQPRTTVTGNDTHGGSLAAAMAIASAMRTRPQSSAASGRATPAESSGISSGSDSSVSDNGATSSDDTTKQAVVHNESDDEHSNTFFVDPTALASPSTSMYF</sequence>
<feature type="compositionally biased region" description="Low complexity" evidence="1">
    <location>
        <begin position="532"/>
        <end position="545"/>
    </location>
</feature>
<keyword evidence="4" id="KW-1185">Reference proteome</keyword>
<feature type="compositionally biased region" description="Acidic residues" evidence="1">
    <location>
        <begin position="432"/>
        <end position="444"/>
    </location>
</feature>
<feature type="region of interest" description="Disordered" evidence="1">
    <location>
        <begin position="1"/>
        <end position="30"/>
    </location>
</feature>
<dbReference type="EMBL" id="KZ303532">
    <property type="protein sequence ID" value="PIA13566.1"/>
    <property type="molecule type" value="Genomic_DNA"/>
</dbReference>
<accession>A0A2G5B3I4</accession>
<dbReference type="InterPro" id="IPR013860">
    <property type="entry name" value="AreA_GATA"/>
</dbReference>
<dbReference type="AlphaFoldDB" id="A0A2G5B3I4"/>